<name>A0A4U0VR73_9PEZI</name>
<gene>
    <name evidence="1" type="ORF">B0A55_12352</name>
</gene>
<dbReference type="Proteomes" id="UP000309340">
    <property type="component" value="Unassembled WGS sequence"/>
</dbReference>
<dbReference type="EMBL" id="NAJQ01001849">
    <property type="protein sequence ID" value="TKA52037.1"/>
    <property type="molecule type" value="Genomic_DNA"/>
</dbReference>
<accession>A0A4U0VR73</accession>
<comment type="caution">
    <text evidence="1">The sequence shown here is derived from an EMBL/GenBank/DDBJ whole genome shotgun (WGS) entry which is preliminary data.</text>
</comment>
<dbReference type="AlphaFoldDB" id="A0A4U0VR73"/>
<reference evidence="1 2" key="1">
    <citation type="submission" date="2017-03" db="EMBL/GenBank/DDBJ databases">
        <title>Genomes of endolithic fungi from Antarctica.</title>
        <authorList>
            <person name="Coleine C."/>
            <person name="Masonjones S."/>
            <person name="Stajich J.E."/>
        </authorList>
    </citation>
    <scope>NUCLEOTIDE SEQUENCE [LARGE SCALE GENOMIC DNA]</scope>
    <source>
        <strain evidence="1 2">CCFEE 5184</strain>
    </source>
</reference>
<proteinExistence type="predicted"/>
<protein>
    <submittedName>
        <fullName evidence="1">Uncharacterized protein</fullName>
    </submittedName>
</protein>
<sequence>MEDAGDVAHTLLQLRRDDSTKAAATRHIATAPSLSARLLSSMAAMRRADGGELVVAMSLSPARKSCVPVAGICLMCCCHARSQAWD</sequence>
<evidence type="ECO:0000313" key="1">
    <source>
        <dbReference type="EMBL" id="TKA52037.1"/>
    </source>
</evidence>
<organism evidence="1 2">
    <name type="scientific">Friedmanniomyces simplex</name>
    <dbReference type="NCBI Taxonomy" id="329884"/>
    <lineage>
        <taxon>Eukaryota</taxon>
        <taxon>Fungi</taxon>
        <taxon>Dikarya</taxon>
        <taxon>Ascomycota</taxon>
        <taxon>Pezizomycotina</taxon>
        <taxon>Dothideomycetes</taxon>
        <taxon>Dothideomycetidae</taxon>
        <taxon>Mycosphaerellales</taxon>
        <taxon>Teratosphaeriaceae</taxon>
        <taxon>Friedmanniomyces</taxon>
    </lineage>
</organism>
<keyword evidence="2" id="KW-1185">Reference proteome</keyword>
<evidence type="ECO:0000313" key="2">
    <source>
        <dbReference type="Proteomes" id="UP000309340"/>
    </source>
</evidence>